<dbReference type="Proteomes" id="UP000249082">
    <property type="component" value="Unassembled WGS sequence"/>
</dbReference>
<dbReference type="PANTHER" id="PTHR48090:SF3">
    <property type="entry name" value="UNDECAPRENYL-PHOSPHATE 4-DEOXY-4-FORMAMIDO-L-ARABINOSE TRANSFERASE"/>
    <property type="match status" value="1"/>
</dbReference>
<evidence type="ECO:0000256" key="1">
    <source>
        <dbReference type="ARBA" id="ARBA00022475"/>
    </source>
</evidence>
<dbReference type="GO" id="GO:0016757">
    <property type="term" value="F:glycosyltransferase activity"/>
    <property type="evidence" value="ECO:0007669"/>
    <property type="project" value="UniProtKB-KW"/>
</dbReference>
<dbReference type="InterPro" id="IPR029044">
    <property type="entry name" value="Nucleotide-diphossugar_trans"/>
</dbReference>
<feature type="domain" description="Glycosyltransferase 2-like" evidence="9">
    <location>
        <begin position="10"/>
        <end position="170"/>
    </location>
</feature>
<dbReference type="SUPFAM" id="SSF53448">
    <property type="entry name" value="Nucleotide-diphospho-sugar transferases"/>
    <property type="match status" value="1"/>
</dbReference>
<evidence type="ECO:0000256" key="5">
    <source>
        <dbReference type="ARBA" id="ARBA00022985"/>
    </source>
</evidence>
<evidence type="ECO:0000256" key="4">
    <source>
        <dbReference type="ARBA" id="ARBA00022692"/>
    </source>
</evidence>
<dbReference type="PANTHER" id="PTHR48090">
    <property type="entry name" value="UNDECAPRENYL-PHOSPHATE 4-DEOXY-4-FORMAMIDO-L-ARABINOSE TRANSFERASE-RELATED"/>
    <property type="match status" value="1"/>
</dbReference>
<sequence length="326" mass="36534">MNAEPKTLVSILVPAFNEELNVVRCYEAIVRVFEKLPEYSYEIIVTDNHSTDRTFELLEDLARKDPALKVIRFSRNYGYQRSLLCAYKAATGACSIQLDCDLQDPPELIPEMLGLWRSGHQVVYGIRRSLKDGFFIATLRRAFYRFITWISDDDLPVNAGEFRLVDRRILVELHKVEDASPYLRGLISAMGFSQVGLEYDRGDRIAGESKFPLKSMISLAVDGVLNHSLMPLRIASIAGIVIGVLSMALTFIYLVGRVLLGQAWPAGFATTTILLLMSISINAVFMGILGEYVGRLFLQAKPGGKPIVEQKLNFPEVIALVARERQ</sequence>
<accession>A0A2W5NVK2</accession>
<feature type="transmembrane region" description="Helical" evidence="8">
    <location>
        <begin position="268"/>
        <end position="289"/>
    </location>
</feature>
<evidence type="ECO:0000313" key="11">
    <source>
        <dbReference type="Proteomes" id="UP000249082"/>
    </source>
</evidence>
<evidence type="ECO:0000256" key="8">
    <source>
        <dbReference type="SAM" id="Phobius"/>
    </source>
</evidence>
<evidence type="ECO:0000313" key="10">
    <source>
        <dbReference type="EMBL" id="PZQ56974.1"/>
    </source>
</evidence>
<dbReference type="Gene3D" id="3.90.550.10">
    <property type="entry name" value="Spore Coat Polysaccharide Biosynthesis Protein SpsA, Chain A"/>
    <property type="match status" value="1"/>
</dbReference>
<evidence type="ECO:0000256" key="7">
    <source>
        <dbReference type="ARBA" id="ARBA00023136"/>
    </source>
</evidence>
<proteinExistence type="predicted"/>
<dbReference type="EMBL" id="QFPX01000002">
    <property type="protein sequence ID" value="PZQ56974.1"/>
    <property type="molecule type" value="Genomic_DNA"/>
</dbReference>
<keyword evidence="2" id="KW-0328">Glycosyltransferase</keyword>
<name>A0A2W5NVK2_9SPHN</name>
<keyword evidence="1" id="KW-1003">Cell membrane</keyword>
<dbReference type="GO" id="GO:0009103">
    <property type="term" value="P:lipopolysaccharide biosynthetic process"/>
    <property type="evidence" value="ECO:0007669"/>
    <property type="project" value="UniProtKB-KW"/>
</dbReference>
<reference evidence="10 11" key="1">
    <citation type="submission" date="2017-08" db="EMBL/GenBank/DDBJ databases">
        <title>Infants hospitalized years apart are colonized by the same room-sourced microbial strains.</title>
        <authorList>
            <person name="Brooks B."/>
            <person name="Olm M.R."/>
            <person name="Firek B.A."/>
            <person name="Baker R."/>
            <person name="Thomas B.C."/>
            <person name="Morowitz M.J."/>
            <person name="Banfield J.F."/>
        </authorList>
    </citation>
    <scope>NUCLEOTIDE SEQUENCE [LARGE SCALE GENOMIC DNA]</scope>
    <source>
        <strain evidence="10">S2_005_002_R2_33</strain>
    </source>
</reference>
<organism evidence="10 11">
    <name type="scientific">Novosphingobium pentaromativorans</name>
    <dbReference type="NCBI Taxonomy" id="205844"/>
    <lineage>
        <taxon>Bacteria</taxon>
        <taxon>Pseudomonadati</taxon>
        <taxon>Pseudomonadota</taxon>
        <taxon>Alphaproteobacteria</taxon>
        <taxon>Sphingomonadales</taxon>
        <taxon>Sphingomonadaceae</taxon>
        <taxon>Novosphingobium</taxon>
    </lineage>
</organism>
<dbReference type="InterPro" id="IPR001173">
    <property type="entry name" value="Glyco_trans_2-like"/>
</dbReference>
<gene>
    <name evidence="10" type="ORF">DI555_02270</name>
</gene>
<dbReference type="CDD" id="cd04187">
    <property type="entry name" value="DPM1_like_bac"/>
    <property type="match status" value="1"/>
</dbReference>
<evidence type="ECO:0000256" key="3">
    <source>
        <dbReference type="ARBA" id="ARBA00022679"/>
    </source>
</evidence>
<evidence type="ECO:0000259" key="9">
    <source>
        <dbReference type="Pfam" id="PF00535"/>
    </source>
</evidence>
<comment type="caution">
    <text evidence="10">The sequence shown here is derived from an EMBL/GenBank/DDBJ whole genome shotgun (WGS) entry which is preliminary data.</text>
</comment>
<evidence type="ECO:0000256" key="2">
    <source>
        <dbReference type="ARBA" id="ARBA00022676"/>
    </source>
</evidence>
<evidence type="ECO:0000256" key="6">
    <source>
        <dbReference type="ARBA" id="ARBA00022989"/>
    </source>
</evidence>
<dbReference type="InterPro" id="IPR050256">
    <property type="entry name" value="Glycosyltransferase_2"/>
</dbReference>
<dbReference type="Pfam" id="PF00535">
    <property type="entry name" value="Glycos_transf_2"/>
    <property type="match status" value="1"/>
</dbReference>
<keyword evidence="7 8" id="KW-0472">Membrane</keyword>
<keyword evidence="5" id="KW-0448">Lipopolysaccharide biosynthesis</keyword>
<keyword evidence="3 10" id="KW-0808">Transferase</keyword>
<feature type="transmembrane region" description="Helical" evidence="8">
    <location>
        <begin position="234"/>
        <end position="256"/>
    </location>
</feature>
<keyword evidence="4 8" id="KW-0812">Transmembrane</keyword>
<keyword evidence="6 8" id="KW-1133">Transmembrane helix</keyword>
<dbReference type="AlphaFoldDB" id="A0A2W5NVK2"/>
<protein>
    <submittedName>
        <fullName evidence="10">Glycosyltransferase</fullName>
    </submittedName>
</protein>
<dbReference type="GO" id="GO:0005886">
    <property type="term" value="C:plasma membrane"/>
    <property type="evidence" value="ECO:0007669"/>
    <property type="project" value="TreeGrafter"/>
</dbReference>